<dbReference type="RefSeq" id="WP_246046056.1">
    <property type="nucleotide sequence ID" value="NZ_CABFKI010000001.1"/>
</dbReference>
<dbReference type="EMBL" id="CABFKI010000001">
    <property type="protein sequence ID" value="VTU05856.1"/>
    <property type="molecule type" value="Genomic_DNA"/>
</dbReference>
<dbReference type="Proteomes" id="UP000308167">
    <property type="component" value="Unassembled WGS sequence"/>
</dbReference>
<proteinExistence type="predicted"/>
<dbReference type="Pfam" id="PF03797">
    <property type="entry name" value="Autotransporter"/>
    <property type="match status" value="1"/>
</dbReference>
<dbReference type="InterPro" id="IPR004899">
    <property type="entry name" value="Pertactin_central"/>
</dbReference>
<dbReference type="SUPFAM" id="SSF51126">
    <property type="entry name" value="Pectin lyase-like"/>
    <property type="match status" value="1"/>
</dbReference>
<dbReference type="GeneID" id="86156574"/>
<protein>
    <submittedName>
        <fullName evidence="7">Outer membrane autotransporter ycgv</fullName>
    </submittedName>
</protein>
<evidence type="ECO:0000259" key="6">
    <source>
        <dbReference type="PROSITE" id="PS51208"/>
    </source>
</evidence>
<feature type="domain" description="Autotransporter" evidence="6">
    <location>
        <begin position="636"/>
        <end position="892"/>
    </location>
</feature>
<comment type="subcellular location">
    <subcellularLocation>
        <location evidence="1">Secreted</location>
    </subcellularLocation>
</comment>
<dbReference type="InterPro" id="IPR006315">
    <property type="entry name" value="OM_autotransptr_brl_dom"/>
</dbReference>
<evidence type="ECO:0000313" key="8">
    <source>
        <dbReference type="Proteomes" id="UP000308167"/>
    </source>
</evidence>
<dbReference type="SMART" id="SM00869">
    <property type="entry name" value="Autotransporter"/>
    <property type="match status" value="1"/>
</dbReference>
<evidence type="ECO:0000256" key="1">
    <source>
        <dbReference type="ARBA" id="ARBA00004613"/>
    </source>
</evidence>
<name>A0ABY6TGY0_9PAST</name>
<gene>
    <name evidence="7" type="primary">prn</name>
    <name evidence="7" type="ORF">SAMEA1410922_00188</name>
</gene>
<keyword evidence="8" id="KW-1185">Reference proteome</keyword>
<dbReference type="PROSITE" id="PS51208">
    <property type="entry name" value="AUTOTRANSPORTER"/>
    <property type="match status" value="1"/>
</dbReference>
<feature type="signal peptide" evidence="5">
    <location>
        <begin position="1"/>
        <end position="22"/>
    </location>
</feature>
<dbReference type="Pfam" id="PF03212">
    <property type="entry name" value="Pertactin"/>
    <property type="match status" value="1"/>
</dbReference>
<dbReference type="InterPro" id="IPR012332">
    <property type="entry name" value="Autotransporter_pectin_lyase_C"/>
</dbReference>
<evidence type="ECO:0000256" key="2">
    <source>
        <dbReference type="ARBA" id="ARBA00022525"/>
    </source>
</evidence>
<sequence length="892" mass="96243">MKKFQLSAITASLMFAFSNAYAADINHTCNDQTQCNYGLFYKGYTNLSTNERKTDRYWILNSNTEAPLGVYEDNLKARVVPQHYQNTAATESTTTPSYSTYLISVSNYADFNPITDKREETLNNAYITIPTGTTATLSELSGNGDILNLANVNAVIEKGVKFTLEPNFEEKYDLDDSYFSNAIHATGKHANVTTSADIIVNATEATGIDIDNEAKLTAKDHTITLNSAEAWGIEINSGAQAIINNVSISGSNYNQSGIGIGYPNSYVQVNNSSISLTNDTLTSGINLYSGKAEVNNSQIEAQYAITADAFGYTGQDRSITGNHNVINITNSTFTGRDALLSVNPDTDENPDVDQFMAHSTTLNAENSNLYGAVKTNTYSDDIQTPEWFKNNVSMTLKNSQWTINNDSEVDLLAVSKSNITFEPSSSAFKTLAITDLIGNANFTLNTDLASQQSDKIVVTGSDSGSFGLNIKDSGNEPNAAKGRVTLVETATGTAKFALLGKDYVDAGAYRYHLNQEGNNWVLSNKAGEQASPSTSANQGSSQTGGNSQSSSSTNQENNQAGGNSQSSSSNNQGNSQSSTNTGSNAGTGTSSGSGSTATPQVALSEKSNALVSLRQAQLALVESNLEGLHQRLGELKNGEKGNVWVRNVNSRNKFDSTRTASDSHSSGFEQDVHSVQLGADAALTDNIRLGGFVGNARSDVDFDGKYGSGKVKTQSLGLYGTYLANNGFYWDNVAKYEYVKSESASTGKRKYNAYTLSTEIGRIHQLGQGWTVTPQIQAAWTKLSSQSDEERLSALTARAGVRVAKAIEFDGWKLQPYAEVNGITTQTNNNQVRVNQHRFEVSDVEEGKGRFQTALGVNAAVGNHRFGLEGEITNGKYLDQPYKVQAVYRYSW</sequence>
<dbReference type="InterPro" id="IPR050909">
    <property type="entry name" value="Bact_Autotransporter_VF"/>
</dbReference>
<dbReference type="SUPFAM" id="SSF103515">
    <property type="entry name" value="Autotransporter"/>
    <property type="match status" value="1"/>
</dbReference>
<evidence type="ECO:0000256" key="4">
    <source>
        <dbReference type="SAM" id="MobiDB-lite"/>
    </source>
</evidence>
<evidence type="ECO:0000256" key="5">
    <source>
        <dbReference type="SAM" id="SignalP"/>
    </source>
</evidence>
<organism evidence="7 8">
    <name type="scientific">Actinobacillus porcinus</name>
    <dbReference type="NCBI Taxonomy" id="51048"/>
    <lineage>
        <taxon>Bacteria</taxon>
        <taxon>Pseudomonadati</taxon>
        <taxon>Pseudomonadota</taxon>
        <taxon>Gammaproteobacteria</taxon>
        <taxon>Pasteurellales</taxon>
        <taxon>Pasteurellaceae</taxon>
        <taxon>Actinobacillus</taxon>
    </lineage>
</organism>
<keyword evidence="3 5" id="KW-0732">Signal</keyword>
<reference evidence="7 8" key="1">
    <citation type="submission" date="2019-05" db="EMBL/GenBank/DDBJ databases">
        <authorList>
            <consortium name="Pathogen Informatics"/>
        </authorList>
    </citation>
    <scope>NUCLEOTIDE SEQUENCE [LARGE SCALE GENOMIC DNA]</scope>
    <source>
        <strain evidence="7 8">NM319</strain>
    </source>
</reference>
<dbReference type="NCBIfam" id="TIGR01414">
    <property type="entry name" value="autotrans_barl"/>
    <property type="match status" value="1"/>
</dbReference>
<dbReference type="Gene3D" id="2.40.128.130">
    <property type="entry name" value="Autotransporter beta-domain"/>
    <property type="match status" value="1"/>
</dbReference>
<evidence type="ECO:0000256" key="3">
    <source>
        <dbReference type="ARBA" id="ARBA00022729"/>
    </source>
</evidence>
<accession>A0ABY6TGY0</accession>
<dbReference type="InterPro" id="IPR005546">
    <property type="entry name" value="Autotransporte_beta"/>
</dbReference>
<evidence type="ECO:0000313" key="7">
    <source>
        <dbReference type="EMBL" id="VTU05856.1"/>
    </source>
</evidence>
<dbReference type="InterPro" id="IPR011050">
    <property type="entry name" value="Pectin_lyase_fold/virulence"/>
</dbReference>
<feature type="compositionally biased region" description="Low complexity" evidence="4">
    <location>
        <begin position="533"/>
        <end position="598"/>
    </location>
</feature>
<dbReference type="Gene3D" id="2.160.20.20">
    <property type="match status" value="1"/>
</dbReference>
<comment type="caution">
    <text evidence="7">The sequence shown here is derived from an EMBL/GenBank/DDBJ whole genome shotgun (WGS) entry which is preliminary data.</text>
</comment>
<feature type="region of interest" description="Disordered" evidence="4">
    <location>
        <begin position="527"/>
        <end position="601"/>
    </location>
</feature>
<dbReference type="PANTHER" id="PTHR12338:SF5">
    <property type="entry name" value="ANTIGEN 43-RELATED"/>
    <property type="match status" value="1"/>
</dbReference>
<dbReference type="InterPro" id="IPR036709">
    <property type="entry name" value="Autotransporte_beta_dom_sf"/>
</dbReference>
<keyword evidence="2" id="KW-0964">Secreted</keyword>
<feature type="chain" id="PRO_5046054674" evidence="5">
    <location>
        <begin position="23"/>
        <end position="892"/>
    </location>
</feature>
<dbReference type="PANTHER" id="PTHR12338">
    <property type="entry name" value="AUTOTRANSPORTER"/>
    <property type="match status" value="1"/>
</dbReference>